<feature type="domain" description="ABC transmembrane type-1" evidence="6">
    <location>
        <begin position="10"/>
        <end position="74"/>
    </location>
</feature>
<evidence type="ECO:0000313" key="8">
    <source>
        <dbReference type="Proteomes" id="UP000236604"/>
    </source>
</evidence>
<keyword evidence="8" id="KW-1185">Reference proteome</keyword>
<dbReference type="AlphaFoldDB" id="A0A2K1PFZ7"/>
<comment type="caution">
    <text evidence="7">The sequence shown here is derived from an EMBL/GenBank/DDBJ whole genome shotgun (WGS) entry which is preliminary data.</text>
</comment>
<evidence type="ECO:0000256" key="2">
    <source>
        <dbReference type="ARBA" id="ARBA00022692"/>
    </source>
</evidence>
<dbReference type="InterPro" id="IPR036640">
    <property type="entry name" value="ABC1_TM_sf"/>
</dbReference>
<dbReference type="Proteomes" id="UP000236604">
    <property type="component" value="Unassembled WGS sequence"/>
</dbReference>
<keyword evidence="3 5" id="KW-1133">Transmembrane helix</keyword>
<keyword evidence="4 5" id="KW-0472">Membrane</keyword>
<proteinExistence type="predicted"/>
<dbReference type="EMBL" id="AZRN01000001">
    <property type="protein sequence ID" value="PNS01577.1"/>
    <property type="molecule type" value="Genomic_DNA"/>
</dbReference>
<organism evidence="7 8">
    <name type="scientific">Petrotoga mexicana DSM 14811</name>
    <dbReference type="NCBI Taxonomy" id="1122954"/>
    <lineage>
        <taxon>Bacteria</taxon>
        <taxon>Thermotogati</taxon>
        <taxon>Thermotogota</taxon>
        <taxon>Thermotogae</taxon>
        <taxon>Petrotogales</taxon>
        <taxon>Petrotogaceae</taxon>
        <taxon>Petrotoga</taxon>
    </lineage>
</organism>
<accession>A0A2K1PFZ7</accession>
<name>A0A2K1PFZ7_9BACT</name>
<evidence type="ECO:0000256" key="1">
    <source>
        <dbReference type="ARBA" id="ARBA00004651"/>
    </source>
</evidence>
<sequence>MNNKNTRNKIFGSYSYATFFSWQFTLLVIAMIPLYYWVLNHFNKRVLDASKKERKEYSKVMESLREKIEGINIIETR</sequence>
<evidence type="ECO:0000313" key="7">
    <source>
        <dbReference type="EMBL" id="PNS01577.1"/>
    </source>
</evidence>
<gene>
    <name evidence="7" type="ORF">X927_00490</name>
</gene>
<evidence type="ECO:0000256" key="4">
    <source>
        <dbReference type="ARBA" id="ARBA00023136"/>
    </source>
</evidence>
<protein>
    <recommendedName>
        <fullName evidence="6">ABC transmembrane type-1 domain-containing protein</fullName>
    </recommendedName>
</protein>
<comment type="subcellular location">
    <subcellularLocation>
        <location evidence="1">Cell membrane</location>
        <topology evidence="1">Multi-pass membrane protein</topology>
    </subcellularLocation>
</comment>
<dbReference type="GO" id="GO:0140359">
    <property type="term" value="F:ABC-type transporter activity"/>
    <property type="evidence" value="ECO:0007669"/>
    <property type="project" value="InterPro"/>
</dbReference>
<keyword evidence="2 5" id="KW-0812">Transmembrane</keyword>
<evidence type="ECO:0000256" key="5">
    <source>
        <dbReference type="SAM" id="Phobius"/>
    </source>
</evidence>
<dbReference type="GO" id="GO:0005524">
    <property type="term" value="F:ATP binding"/>
    <property type="evidence" value="ECO:0007669"/>
    <property type="project" value="InterPro"/>
</dbReference>
<dbReference type="RefSeq" id="WP_103076166.1">
    <property type="nucleotide sequence ID" value="NZ_AZRN01000001.1"/>
</dbReference>
<dbReference type="Pfam" id="PF00664">
    <property type="entry name" value="ABC_membrane"/>
    <property type="match status" value="1"/>
</dbReference>
<evidence type="ECO:0000256" key="3">
    <source>
        <dbReference type="ARBA" id="ARBA00022989"/>
    </source>
</evidence>
<dbReference type="InterPro" id="IPR011527">
    <property type="entry name" value="ABC1_TM_dom"/>
</dbReference>
<dbReference type="Gene3D" id="1.20.1560.10">
    <property type="entry name" value="ABC transporter type 1, transmembrane domain"/>
    <property type="match status" value="1"/>
</dbReference>
<evidence type="ECO:0000259" key="6">
    <source>
        <dbReference type="PROSITE" id="PS50929"/>
    </source>
</evidence>
<feature type="transmembrane region" description="Helical" evidence="5">
    <location>
        <begin position="20"/>
        <end position="38"/>
    </location>
</feature>
<reference evidence="7 8" key="1">
    <citation type="submission" date="2013-12" db="EMBL/GenBank/DDBJ databases">
        <title>Comparative genomics of Petrotoga isolates.</title>
        <authorList>
            <person name="Nesbo C.L."/>
            <person name="Charchuk R."/>
            <person name="Chow K."/>
        </authorList>
    </citation>
    <scope>NUCLEOTIDE SEQUENCE [LARGE SCALE GENOMIC DNA]</scope>
    <source>
        <strain evidence="7 8">DSM 14811</strain>
    </source>
</reference>
<dbReference type="PROSITE" id="PS50929">
    <property type="entry name" value="ABC_TM1F"/>
    <property type="match status" value="1"/>
</dbReference>
<dbReference type="GO" id="GO:0005886">
    <property type="term" value="C:plasma membrane"/>
    <property type="evidence" value="ECO:0007669"/>
    <property type="project" value="UniProtKB-SubCell"/>
</dbReference>
<dbReference type="SUPFAM" id="SSF90123">
    <property type="entry name" value="ABC transporter transmembrane region"/>
    <property type="match status" value="1"/>
</dbReference>